<evidence type="ECO:0000256" key="6">
    <source>
        <dbReference type="ARBA" id="ARBA00023175"/>
    </source>
</evidence>
<feature type="region of interest" description="Disordered" evidence="10">
    <location>
        <begin position="896"/>
        <end position="917"/>
    </location>
</feature>
<keyword evidence="3" id="KW-0862">Zinc</keyword>
<organism evidence="13 14">
    <name type="scientific">Cannabis sativa</name>
    <name type="common">Hemp</name>
    <name type="synonym">Marijuana</name>
    <dbReference type="NCBI Taxonomy" id="3483"/>
    <lineage>
        <taxon>Eukaryota</taxon>
        <taxon>Viridiplantae</taxon>
        <taxon>Streptophyta</taxon>
        <taxon>Embryophyta</taxon>
        <taxon>Tracheophyta</taxon>
        <taxon>Spermatophyta</taxon>
        <taxon>Magnoliopsida</taxon>
        <taxon>eudicotyledons</taxon>
        <taxon>Gunneridae</taxon>
        <taxon>Pentapetalae</taxon>
        <taxon>rosids</taxon>
        <taxon>fabids</taxon>
        <taxon>Rosales</taxon>
        <taxon>Cannabaceae</taxon>
        <taxon>Cannabis</taxon>
    </lineage>
</organism>
<sequence length="1358" mass="152812">MVFQFQLFIIFGACYPRSQPISIYLSIHKTLWSISCPKTLLFHIEAKPHQWLLLLLQNSYSWELQSSVPTNLYLYYHNLLLSVPPPSPKFSFLPNPCVSPTGSSYYCSSAAVDAVSALESSSTEESRHPWPEWTAFVDRLTTKGYFGETLAADEADSLYKNMKILKDPCLSFARDRYDVLKSLSTKDIEVIVGGGCPNLLRKAVNSAKRLRAYVRLDEGDVCSACNLRGSCDRAYTILKEFEADARTVDIVRILLFYALDPIVISGGEKPVGRELVESSARKLLLELLELSETPVDPSLPQPAAKVPKKKEQVSSLTDDDLSNNVEMKRGDWICSNCNFMNFSKNLRCLKCKNDGPKSVGKSEFEMKKGDWSCPECNFTNFARNIRCLKCKAEGPKKSGGTDIEMKKGDWNCPKCEFMNFASNAKCLRCLESRPKRLLNPGEWECPSVFGFDCTTKEVYDEGAKEVILSVLKGINSTLFAYGQTSSGKTYTMNGVTKYAIADVYDYIEMHKEREFVLKFSAMEIYNEIVRDLLSADGTPLRLLDDPEKGTVVEKLTEEILRDQSHLKELLSICEAQRKIGETSQNETSSRSHQILRLTVESSASEFQQARHSNALTASANFVDLAGRACFSNIIGWNKLSKGRNGHVPYRDSKLTRILQNSLGGNARTAIICTLSPARSHVEQSRNTLFFASCAKEVTTNAKINVVVSDKALVKQLQRELAKMESELKTLQSTPDSHDSTVLLKQNELLIEKMDEEIKELRKQRDFAESRIESMLQSKGSNSESQTRNEEVLSKQNKLHPLLTIPEDKSAENSVVNEENELNEEEKVSYIVTDNCSYDALQQKVQELQKTINSLVNYYPSEDSPCSSEACMSSSRSVMLSRSRSCKAVLTTTSPSFVGLNEEEEHNEKESPSPAQNFWWNSHKSVRSANFAKLSRKDSNNSNLSFSLDNVDDIVERKSQHGRGKGIKRSSNSSRHTRRLIRNDSNASILSASFEPDEFDEEESDENESRERENEIKQHNASRLNLAHHHNNKKLIRNDSNASSCLSSSLETNQTKEIHLRREKGLREKLLRSKFDDSKKTQHLLLLDGAKERLHLFEADLLKEGSFDSVVDGCECVFHTASPAIITTTNPQVELIDPAVKGTLNVLRSCVKVPSLKRVVFTSSMSAVSFNGRPLTPDVMIDETWFSDPILCEKLKIWYMLSKTLAEEAAWKFAEENGIDLVSINPGFAIGPMLPPTLNVTMEFVSNIINAQTFPNAVHRFVHIRDVALAHIRAFEVANANGRYCVVGHVVHVSEVLNILQRLYPTLTIPEKCEDDKPFPPLYQISKEKARNLGIEFTSLEVILRDTIESLKDKGFLNI</sequence>
<dbReference type="InterPro" id="IPR001876">
    <property type="entry name" value="Znf_RanBP2"/>
</dbReference>
<keyword evidence="1" id="KW-0479">Metal-binding</keyword>
<dbReference type="InterPro" id="IPR001509">
    <property type="entry name" value="Epimerase_deHydtase"/>
</dbReference>
<dbReference type="PRINTS" id="PR00380">
    <property type="entry name" value="KINESINHEAVY"/>
</dbReference>
<feature type="compositionally biased region" description="Polar residues" evidence="10">
    <location>
        <begin position="774"/>
        <end position="785"/>
    </location>
</feature>
<dbReference type="InterPro" id="IPR036961">
    <property type="entry name" value="Kinesin_motor_dom_sf"/>
</dbReference>
<evidence type="ECO:0000313" key="13">
    <source>
        <dbReference type="EnsemblPlants" id="cds.evm.model.03.2029"/>
    </source>
</evidence>
<dbReference type="Gene3D" id="3.40.850.10">
    <property type="entry name" value="Kinesin motor domain"/>
    <property type="match status" value="1"/>
</dbReference>
<evidence type="ECO:0000256" key="7">
    <source>
        <dbReference type="ARBA" id="ARBA00023445"/>
    </source>
</evidence>
<dbReference type="InterPro" id="IPR027417">
    <property type="entry name" value="P-loop_NTPase"/>
</dbReference>
<keyword evidence="8" id="KW-0547">Nucleotide-binding</keyword>
<reference evidence="13" key="2">
    <citation type="submission" date="2021-03" db="UniProtKB">
        <authorList>
            <consortium name="EnsemblPlants"/>
        </authorList>
    </citation>
    <scope>IDENTIFICATION</scope>
</reference>
<dbReference type="SUPFAM" id="SSF52540">
    <property type="entry name" value="P-loop containing nucleoside triphosphate hydrolases"/>
    <property type="match status" value="1"/>
</dbReference>
<name>A0A803P7L4_CANSA</name>
<dbReference type="Gene3D" id="4.10.1060.10">
    <property type="entry name" value="Zinc finger, RanBP2-type"/>
    <property type="match status" value="3"/>
</dbReference>
<feature type="region of interest" description="Disordered" evidence="10">
    <location>
        <begin position="296"/>
        <end position="318"/>
    </location>
</feature>
<dbReference type="PANTHER" id="PTHR47968">
    <property type="entry name" value="CENTROMERE PROTEIN E"/>
    <property type="match status" value="1"/>
</dbReference>
<feature type="domain" description="RanBP2-type" evidence="12">
    <location>
        <begin position="367"/>
        <end position="396"/>
    </location>
</feature>
<dbReference type="InterPro" id="IPR036291">
    <property type="entry name" value="NAD(P)-bd_dom_sf"/>
</dbReference>
<protein>
    <submittedName>
        <fullName evidence="13">Uncharacterized protein</fullName>
    </submittedName>
</protein>
<comment type="similarity">
    <text evidence="7">Belongs to the NAD(P)-dependent epimerase/dehydratase family. Dihydroflavonol-4-reductase subfamily.</text>
</comment>
<dbReference type="GO" id="GO:0003777">
    <property type="term" value="F:microtubule motor activity"/>
    <property type="evidence" value="ECO:0007669"/>
    <property type="project" value="InterPro"/>
</dbReference>
<keyword evidence="5" id="KW-0560">Oxidoreductase</keyword>
<evidence type="ECO:0000313" key="14">
    <source>
        <dbReference type="Proteomes" id="UP000596661"/>
    </source>
</evidence>
<dbReference type="InterPro" id="IPR001752">
    <property type="entry name" value="Kinesin_motor_dom"/>
</dbReference>
<evidence type="ECO:0000256" key="4">
    <source>
        <dbReference type="ARBA" id="ARBA00022857"/>
    </source>
</evidence>
<feature type="binding site" evidence="8">
    <location>
        <begin position="482"/>
        <end position="489"/>
    </location>
    <ligand>
        <name>ATP</name>
        <dbReference type="ChEBI" id="CHEBI:30616"/>
    </ligand>
</feature>
<dbReference type="PROSITE" id="PS50067">
    <property type="entry name" value="KINESIN_MOTOR_2"/>
    <property type="match status" value="1"/>
</dbReference>
<evidence type="ECO:0000256" key="3">
    <source>
        <dbReference type="ARBA" id="ARBA00022833"/>
    </source>
</evidence>
<dbReference type="Proteomes" id="UP000596661">
    <property type="component" value="Chromosome 3"/>
</dbReference>
<dbReference type="Pfam" id="PF00225">
    <property type="entry name" value="Kinesin"/>
    <property type="match status" value="2"/>
</dbReference>
<evidence type="ECO:0000256" key="8">
    <source>
        <dbReference type="PROSITE-ProRule" id="PRU00283"/>
    </source>
</evidence>
<dbReference type="EMBL" id="UZAU01000353">
    <property type="status" value="NOT_ANNOTATED_CDS"/>
    <property type="molecule type" value="Genomic_DNA"/>
</dbReference>
<dbReference type="Gramene" id="evm.model.03.2029">
    <property type="protein sequence ID" value="cds.evm.model.03.2029"/>
    <property type="gene ID" value="evm.TU.03.2029"/>
</dbReference>
<dbReference type="Gene3D" id="3.40.50.720">
    <property type="entry name" value="NAD(P)-binding Rossmann-like Domain"/>
    <property type="match status" value="1"/>
</dbReference>
<dbReference type="InterPro" id="IPR036443">
    <property type="entry name" value="Znf_RanBP2_sf"/>
</dbReference>
<dbReference type="PROSITE" id="PS01358">
    <property type="entry name" value="ZF_RANBP2_1"/>
    <property type="match status" value="1"/>
</dbReference>
<dbReference type="GO" id="GO:0007018">
    <property type="term" value="P:microtubule-based movement"/>
    <property type="evidence" value="ECO:0007669"/>
    <property type="project" value="InterPro"/>
</dbReference>
<dbReference type="CDD" id="cd08958">
    <property type="entry name" value="FR_SDR_e"/>
    <property type="match status" value="1"/>
</dbReference>
<feature type="domain" description="Kinesin motor" evidence="11">
    <location>
        <begin position="413"/>
        <end position="697"/>
    </location>
</feature>
<evidence type="ECO:0000256" key="10">
    <source>
        <dbReference type="SAM" id="MobiDB-lite"/>
    </source>
</evidence>
<dbReference type="SMART" id="SM00129">
    <property type="entry name" value="KISc"/>
    <property type="match status" value="1"/>
</dbReference>
<dbReference type="SUPFAM" id="SSF90209">
    <property type="entry name" value="Ran binding protein zinc finger-like"/>
    <property type="match status" value="3"/>
</dbReference>
<feature type="region of interest" description="Disordered" evidence="10">
    <location>
        <begin position="772"/>
        <end position="820"/>
    </location>
</feature>
<dbReference type="Pfam" id="PF01370">
    <property type="entry name" value="Epimerase"/>
    <property type="match status" value="1"/>
</dbReference>
<keyword evidence="2 9" id="KW-0863">Zinc-finger</keyword>
<dbReference type="PANTHER" id="PTHR47968:SF54">
    <property type="entry name" value="KINESIN-LIKE PROTEIN NACK2"/>
    <property type="match status" value="1"/>
</dbReference>
<dbReference type="InterPro" id="IPR027640">
    <property type="entry name" value="Kinesin-like_fam"/>
</dbReference>
<proteinExistence type="inferred from homology"/>
<comment type="similarity">
    <text evidence="8">Belongs to the TRAFAC class myosin-kinesin ATPase superfamily. Kinesin family.</text>
</comment>
<keyword evidence="8" id="KW-0067">ATP-binding</keyword>
<reference evidence="13" key="1">
    <citation type="submission" date="2018-11" db="EMBL/GenBank/DDBJ databases">
        <authorList>
            <person name="Grassa J C."/>
        </authorList>
    </citation>
    <scope>NUCLEOTIDE SEQUENCE [LARGE SCALE GENOMIC DNA]</scope>
</reference>
<dbReference type="SUPFAM" id="SSF51735">
    <property type="entry name" value="NAD(P)-binding Rossmann-fold domains"/>
    <property type="match status" value="1"/>
</dbReference>
<evidence type="ECO:0000256" key="2">
    <source>
        <dbReference type="ARBA" id="ARBA00022771"/>
    </source>
</evidence>
<dbReference type="EnsemblPlants" id="evm.model.03.2029">
    <property type="protein sequence ID" value="cds.evm.model.03.2029"/>
    <property type="gene ID" value="evm.TU.03.2029"/>
</dbReference>
<evidence type="ECO:0000256" key="1">
    <source>
        <dbReference type="ARBA" id="ARBA00022723"/>
    </source>
</evidence>
<keyword evidence="4" id="KW-0521">NADP</keyword>
<dbReference type="Pfam" id="PF00641">
    <property type="entry name" value="Zn_ribbon_RanBP"/>
    <property type="match status" value="3"/>
</dbReference>
<feature type="compositionally biased region" description="Basic and acidic residues" evidence="10">
    <location>
        <begin position="1006"/>
        <end position="1017"/>
    </location>
</feature>
<feature type="region of interest" description="Disordered" evidence="10">
    <location>
        <begin position="955"/>
        <end position="1032"/>
    </location>
</feature>
<dbReference type="FunFam" id="3.40.50.720:FF:000085">
    <property type="entry name" value="Dihydroflavonol reductase"/>
    <property type="match status" value="1"/>
</dbReference>
<dbReference type="GO" id="GO:0016491">
    <property type="term" value="F:oxidoreductase activity"/>
    <property type="evidence" value="ECO:0007669"/>
    <property type="project" value="UniProtKB-KW"/>
</dbReference>
<evidence type="ECO:0000259" key="12">
    <source>
        <dbReference type="PROSITE" id="PS50199"/>
    </source>
</evidence>
<evidence type="ECO:0000259" key="11">
    <source>
        <dbReference type="PROSITE" id="PS50067"/>
    </source>
</evidence>
<feature type="domain" description="RanBP2-type" evidence="12">
    <location>
        <begin position="406"/>
        <end position="435"/>
    </location>
</feature>
<accession>A0A803P7L4</accession>
<dbReference type="GO" id="GO:0008270">
    <property type="term" value="F:zinc ion binding"/>
    <property type="evidence" value="ECO:0007669"/>
    <property type="project" value="UniProtKB-KW"/>
</dbReference>
<evidence type="ECO:0000256" key="5">
    <source>
        <dbReference type="ARBA" id="ARBA00023002"/>
    </source>
</evidence>
<dbReference type="GO" id="GO:0008017">
    <property type="term" value="F:microtubule binding"/>
    <property type="evidence" value="ECO:0007669"/>
    <property type="project" value="InterPro"/>
</dbReference>
<dbReference type="GO" id="GO:0005524">
    <property type="term" value="F:ATP binding"/>
    <property type="evidence" value="ECO:0007669"/>
    <property type="project" value="UniProtKB-UniRule"/>
</dbReference>
<feature type="compositionally biased region" description="Acidic residues" evidence="10">
    <location>
        <begin position="994"/>
        <end position="1005"/>
    </location>
</feature>
<keyword evidence="14" id="KW-1185">Reference proteome</keyword>
<dbReference type="SMART" id="SM00547">
    <property type="entry name" value="ZnF_RBZ"/>
    <property type="match status" value="3"/>
</dbReference>
<keyword evidence="6 8" id="KW-0505">Motor protein</keyword>
<feature type="domain" description="RanBP2-type" evidence="12">
    <location>
        <begin position="328"/>
        <end position="357"/>
    </location>
</feature>
<evidence type="ECO:0000256" key="9">
    <source>
        <dbReference type="PROSITE-ProRule" id="PRU00322"/>
    </source>
</evidence>
<dbReference type="PROSITE" id="PS50199">
    <property type="entry name" value="ZF_RANBP2_2"/>
    <property type="match status" value="3"/>
</dbReference>